<dbReference type="GO" id="GO:0016020">
    <property type="term" value="C:membrane"/>
    <property type="evidence" value="ECO:0007669"/>
    <property type="project" value="InterPro"/>
</dbReference>
<evidence type="ECO:0000256" key="7">
    <source>
        <dbReference type="ARBA" id="ARBA00022490"/>
    </source>
</evidence>
<keyword evidence="6" id="KW-0004">4Fe-4S</keyword>
<comment type="cofactor">
    <cofactor evidence="2">
        <name>[4Fe-4S] cluster</name>
        <dbReference type="ChEBI" id="CHEBI:49883"/>
    </cofactor>
</comment>
<protein>
    <recommendedName>
        <fullName evidence="5">Oxygen sensor histidine kinase NreB</fullName>
        <ecNumber evidence="4">2.7.13.3</ecNumber>
    </recommendedName>
    <alternativeName>
        <fullName evidence="18">Nitrogen regulation protein B</fullName>
    </alternativeName>
</protein>
<comment type="function">
    <text evidence="17">Member of the two-component regulatory system NreB/NreC involved in the control of dissimilatory nitrate/nitrite reduction in response to oxygen. NreB functions as a direct oxygen sensor histidine kinase which is autophosphorylated, in the absence of oxygen, probably at the conserved histidine residue, and transfers its phosphate group probably to a conserved aspartate residue of NreC. NreB/NreC activates the expression of the nitrate (narGHJI) and nitrite (nir) reductase operons, as well as the putative nitrate transporter gene narT.</text>
</comment>
<keyword evidence="10" id="KW-0479">Metal-binding</keyword>
<keyword evidence="23" id="KW-1185">Reference proteome</keyword>
<dbReference type="PROSITE" id="PS50109">
    <property type="entry name" value="HIS_KIN"/>
    <property type="match status" value="1"/>
</dbReference>
<keyword evidence="20" id="KW-1133">Transmembrane helix</keyword>
<keyword evidence="20" id="KW-0812">Transmembrane</keyword>
<keyword evidence="14" id="KW-0408">Iron</keyword>
<dbReference type="InterPro" id="IPR050482">
    <property type="entry name" value="Sensor_HK_TwoCompSys"/>
</dbReference>
<dbReference type="CDD" id="cd16917">
    <property type="entry name" value="HATPase_UhpB-NarQ-NarX-like"/>
    <property type="match status" value="1"/>
</dbReference>
<dbReference type="Pfam" id="PF07730">
    <property type="entry name" value="HisKA_3"/>
    <property type="match status" value="1"/>
</dbReference>
<comment type="caution">
    <text evidence="22">The sequence shown here is derived from an EMBL/GenBank/DDBJ whole genome shotgun (WGS) entry which is preliminary data.</text>
</comment>
<evidence type="ECO:0000256" key="15">
    <source>
        <dbReference type="ARBA" id="ARBA00023012"/>
    </source>
</evidence>
<dbReference type="Pfam" id="PF02518">
    <property type="entry name" value="HATPase_c"/>
    <property type="match status" value="1"/>
</dbReference>
<dbReference type="GO" id="GO:0051539">
    <property type="term" value="F:4 iron, 4 sulfur cluster binding"/>
    <property type="evidence" value="ECO:0007669"/>
    <property type="project" value="UniProtKB-KW"/>
</dbReference>
<dbReference type="InParanoid" id="A0A540VJ91"/>
<evidence type="ECO:0000256" key="17">
    <source>
        <dbReference type="ARBA" id="ARBA00024827"/>
    </source>
</evidence>
<evidence type="ECO:0000256" key="12">
    <source>
        <dbReference type="ARBA" id="ARBA00022777"/>
    </source>
</evidence>
<evidence type="ECO:0000256" key="19">
    <source>
        <dbReference type="SAM" id="Coils"/>
    </source>
</evidence>
<evidence type="ECO:0000256" key="8">
    <source>
        <dbReference type="ARBA" id="ARBA00022553"/>
    </source>
</evidence>
<dbReference type="GO" id="GO:0005737">
    <property type="term" value="C:cytoplasm"/>
    <property type="evidence" value="ECO:0007669"/>
    <property type="project" value="UniProtKB-SubCell"/>
</dbReference>
<dbReference type="PANTHER" id="PTHR24421">
    <property type="entry name" value="NITRATE/NITRITE SENSOR PROTEIN NARX-RELATED"/>
    <property type="match status" value="1"/>
</dbReference>
<dbReference type="EC" id="2.7.13.3" evidence="4"/>
<evidence type="ECO:0000256" key="18">
    <source>
        <dbReference type="ARBA" id="ARBA00030800"/>
    </source>
</evidence>
<dbReference type="SUPFAM" id="SSF55874">
    <property type="entry name" value="ATPase domain of HSP90 chaperone/DNA topoisomerase II/histidine kinase"/>
    <property type="match status" value="1"/>
</dbReference>
<dbReference type="InterPro" id="IPR005467">
    <property type="entry name" value="His_kinase_dom"/>
</dbReference>
<keyword evidence="12 22" id="KW-0418">Kinase</keyword>
<evidence type="ECO:0000256" key="9">
    <source>
        <dbReference type="ARBA" id="ARBA00022679"/>
    </source>
</evidence>
<feature type="coiled-coil region" evidence="19">
    <location>
        <begin position="179"/>
        <end position="206"/>
    </location>
</feature>
<dbReference type="InterPro" id="IPR004358">
    <property type="entry name" value="Sig_transdc_His_kin-like_C"/>
</dbReference>
<evidence type="ECO:0000256" key="5">
    <source>
        <dbReference type="ARBA" id="ARBA00017322"/>
    </source>
</evidence>
<dbReference type="EMBL" id="VIGC01000006">
    <property type="protein sequence ID" value="TQE96782.1"/>
    <property type="molecule type" value="Genomic_DNA"/>
</dbReference>
<feature type="transmembrane region" description="Helical" evidence="20">
    <location>
        <begin position="73"/>
        <end position="93"/>
    </location>
</feature>
<evidence type="ECO:0000256" key="20">
    <source>
        <dbReference type="SAM" id="Phobius"/>
    </source>
</evidence>
<dbReference type="InterPro" id="IPR011712">
    <property type="entry name" value="Sig_transdc_His_kin_sub3_dim/P"/>
</dbReference>
<evidence type="ECO:0000259" key="21">
    <source>
        <dbReference type="PROSITE" id="PS50109"/>
    </source>
</evidence>
<dbReference type="Gene3D" id="1.20.5.1930">
    <property type="match status" value="1"/>
</dbReference>
<evidence type="ECO:0000313" key="23">
    <source>
        <dbReference type="Proteomes" id="UP000317371"/>
    </source>
</evidence>
<evidence type="ECO:0000256" key="2">
    <source>
        <dbReference type="ARBA" id="ARBA00001966"/>
    </source>
</evidence>
<dbReference type="PANTHER" id="PTHR24421:SF10">
    <property type="entry name" value="NITRATE_NITRITE SENSOR PROTEIN NARQ"/>
    <property type="match status" value="1"/>
</dbReference>
<keyword evidence="8" id="KW-0597">Phosphoprotein</keyword>
<feature type="transmembrane region" description="Helical" evidence="20">
    <location>
        <begin position="20"/>
        <end position="40"/>
    </location>
</feature>
<evidence type="ECO:0000256" key="6">
    <source>
        <dbReference type="ARBA" id="ARBA00022485"/>
    </source>
</evidence>
<evidence type="ECO:0000256" key="16">
    <source>
        <dbReference type="ARBA" id="ARBA00023014"/>
    </source>
</evidence>
<feature type="transmembrane region" description="Helical" evidence="20">
    <location>
        <begin position="46"/>
        <end position="66"/>
    </location>
</feature>
<proteinExistence type="predicted"/>
<keyword evidence="20" id="KW-0472">Membrane</keyword>
<accession>A0A540VJ91</accession>
<dbReference type="Gene3D" id="3.30.565.10">
    <property type="entry name" value="Histidine kinase-like ATPase, C-terminal domain"/>
    <property type="match status" value="1"/>
</dbReference>
<keyword evidence="16" id="KW-0411">Iron-sulfur</keyword>
<dbReference type="RefSeq" id="WP_141609154.1">
    <property type="nucleotide sequence ID" value="NZ_VIGC02000006.1"/>
</dbReference>
<keyword evidence="19" id="KW-0175">Coiled coil</keyword>
<keyword evidence="9" id="KW-0808">Transferase</keyword>
<comment type="catalytic activity">
    <reaction evidence="1">
        <text>ATP + protein L-histidine = ADP + protein N-phospho-L-histidine.</text>
        <dbReference type="EC" id="2.7.13.3"/>
    </reaction>
</comment>
<name>A0A540VJ91_9CHLR</name>
<dbReference type="GO" id="GO:0046872">
    <property type="term" value="F:metal ion binding"/>
    <property type="evidence" value="ECO:0007669"/>
    <property type="project" value="UniProtKB-KW"/>
</dbReference>
<reference evidence="22 23" key="1">
    <citation type="submission" date="2019-06" db="EMBL/GenBank/DDBJ databases">
        <title>Genome sequence of Litorilinea aerophila BAA-2444.</title>
        <authorList>
            <person name="Maclea K.S."/>
            <person name="Maurais E.G."/>
            <person name="Iannazzi L.C."/>
        </authorList>
    </citation>
    <scope>NUCLEOTIDE SEQUENCE [LARGE SCALE GENOMIC DNA]</scope>
    <source>
        <strain evidence="22 23">ATCC BAA-2444</strain>
    </source>
</reference>
<dbReference type="GO" id="GO:0005524">
    <property type="term" value="F:ATP binding"/>
    <property type="evidence" value="ECO:0007669"/>
    <property type="project" value="UniProtKB-KW"/>
</dbReference>
<evidence type="ECO:0000256" key="14">
    <source>
        <dbReference type="ARBA" id="ARBA00023004"/>
    </source>
</evidence>
<keyword evidence="7" id="KW-0963">Cytoplasm</keyword>
<feature type="domain" description="Histidine kinase" evidence="21">
    <location>
        <begin position="222"/>
        <end position="413"/>
    </location>
</feature>
<evidence type="ECO:0000313" key="22">
    <source>
        <dbReference type="EMBL" id="TQE96782.1"/>
    </source>
</evidence>
<evidence type="ECO:0000256" key="13">
    <source>
        <dbReference type="ARBA" id="ARBA00022840"/>
    </source>
</evidence>
<dbReference type="OrthoDB" id="199946at2"/>
<dbReference type="PRINTS" id="PR00344">
    <property type="entry name" value="BCTRLSENSOR"/>
</dbReference>
<keyword evidence="11" id="KW-0547">Nucleotide-binding</keyword>
<dbReference type="SMART" id="SM00387">
    <property type="entry name" value="HATPase_c"/>
    <property type="match status" value="1"/>
</dbReference>
<dbReference type="Proteomes" id="UP000317371">
    <property type="component" value="Unassembled WGS sequence"/>
</dbReference>
<evidence type="ECO:0000256" key="3">
    <source>
        <dbReference type="ARBA" id="ARBA00004496"/>
    </source>
</evidence>
<dbReference type="AlphaFoldDB" id="A0A540VJ91"/>
<dbReference type="GO" id="GO:0046983">
    <property type="term" value="F:protein dimerization activity"/>
    <property type="evidence" value="ECO:0007669"/>
    <property type="project" value="InterPro"/>
</dbReference>
<evidence type="ECO:0000256" key="4">
    <source>
        <dbReference type="ARBA" id="ARBA00012438"/>
    </source>
</evidence>
<evidence type="ECO:0000256" key="11">
    <source>
        <dbReference type="ARBA" id="ARBA00022741"/>
    </source>
</evidence>
<keyword evidence="15" id="KW-0902">Two-component regulatory system</keyword>
<dbReference type="InterPro" id="IPR036890">
    <property type="entry name" value="HATPase_C_sf"/>
</dbReference>
<sequence>MNTYDHDLDDPRSLFRIAGWMWLIYLVLLLTTDLILSAAPQALGRYYLVNGLVACMFLACAHWSGLQRRLQRLYTPLMLVLIAAAPMVANRFWVGPLPPGPMSNVEGLTLRLLPVLFIGLAITAWHYPEFVVAFYAVATALLEIGLQWMLPSGNSGTMYVVTFVAVVRSVSFLAVGHFISTLIRHLQEQRERLTQANARLVDYANTLEQLTLSRERNRMARELHDTLAHTLSALSVQLETVKAYWHVDSAAAQEMLDQSIRATRSGLQETRRALKALRASPLDDLGLSGALRQIATETAARANLHLELSLPEHLPILPAAVEQCIYRVAQEAIANVAHHAQARTLRLRLRCNHDIVLEVEDDGRGFDPQQVASGNHFGLAGMRERAELVGGTLQIAGQPGQGTTVRLILKDWRQKGSKA</sequence>
<dbReference type="GO" id="GO:0000155">
    <property type="term" value="F:phosphorelay sensor kinase activity"/>
    <property type="evidence" value="ECO:0007669"/>
    <property type="project" value="InterPro"/>
</dbReference>
<dbReference type="FunCoup" id="A0A540VJ91">
    <property type="interactions" value="19"/>
</dbReference>
<organism evidence="22 23">
    <name type="scientific">Litorilinea aerophila</name>
    <dbReference type="NCBI Taxonomy" id="1204385"/>
    <lineage>
        <taxon>Bacteria</taxon>
        <taxon>Bacillati</taxon>
        <taxon>Chloroflexota</taxon>
        <taxon>Caldilineae</taxon>
        <taxon>Caldilineales</taxon>
        <taxon>Caldilineaceae</taxon>
        <taxon>Litorilinea</taxon>
    </lineage>
</organism>
<evidence type="ECO:0000256" key="1">
    <source>
        <dbReference type="ARBA" id="ARBA00000085"/>
    </source>
</evidence>
<dbReference type="InterPro" id="IPR003594">
    <property type="entry name" value="HATPase_dom"/>
</dbReference>
<gene>
    <name evidence="22" type="ORF">FKZ61_05855</name>
</gene>
<comment type="subcellular location">
    <subcellularLocation>
        <location evidence="3">Cytoplasm</location>
    </subcellularLocation>
</comment>
<keyword evidence="13" id="KW-0067">ATP-binding</keyword>
<feature type="transmembrane region" description="Helical" evidence="20">
    <location>
        <begin position="156"/>
        <end position="183"/>
    </location>
</feature>
<evidence type="ECO:0000256" key="10">
    <source>
        <dbReference type="ARBA" id="ARBA00022723"/>
    </source>
</evidence>